<dbReference type="Pfam" id="PF13884">
    <property type="entry name" value="Peptidase_S74"/>
    <property type="match status" value="1"/>
</dbReference>
<dbReference type="Proteomes" id="UP000257039">
    <property type="component" value="Unassembled WGS sequence"/>
</dbReference>
<dbReference type="EMBL" id="NDXW01000001">
    <property type="protein sequence ID" value="RDH46167.1"/>
    <property type="molecule type" value="Genomic_DNA"/>
</dbReference>
<comment type="caution">
    <text evidence="4">The sequence shown here is derived from an EMBL/GenBank/DDBJ whole genome shotgun (WGS) entry which is preliminary data.</text>
</comment>
<keyword evidence="5" id="KW-1185">Reference proteome</keyword>
<evidence type="ECO:0000259" key="3">
    <source>
        <dbReference type="PROSITE" id="PS51688"/>
    </source>
</evidence>
<dbReference type="PROSITE" id="PS51688">
    <property type="entry name" value="ICA"/>
    <property type="match status" value="1"/>
</dbReference>
<evidence type="ECO:0000256" key="2">
    <source>
        <dbReference type="SAM" id="SignalP"/>
    </source>
</evidence>
<feature type="signal peptide" evidence="2">
    <location>
        <begin position="1"/>
        <end position="40"/>
    </location>
</feature>
<proteinExistence type="predicted"/>
<gene>
    <name evidence="4" type="ORF">B9G39_23450</name>
</gene>
<reference evidence="4 5" key="1">
    <citation type="submission" date="2017-04" db="EMBL/GenBank/DDBJ databases">
        <title>Draft genome sequence of Zooshikella ganghwensis VG4 isolated from Red Sea sediments.</title>
        <authorList>
            <person name="Rehman Z."/>
            <person name="Alam I."/>
            <person name="Kamau A."/>
            <person name="Bajic V."/>
            <person name="Leiknes T."/>
        </authorList>
    </citation>
    <scope>NUCLEOTIDE SEQUENCE [LARGE SCALE GENOMIC DNA]</scope>
    <source>
        <strain evidence="4 5">VG4</strain>
    </source>
</reference>
<evidence type="ECO:0000256" key="1">
    <source>
        <dbReference type="SAM" id="Coils"/>
    </source>
</evidence>
<evidence type="ECO:0000313" key="5">
    <source>
        <dbReference type="Proteomes" id="UP000257039"/>
    </source>
</evidence>
<evidence type="ECO:0000313" key="4">
    <source>
        <dbReference type="EMBL" id="RDH46167.1"/>
    </source>
</evidence>
<dbReference type="InterPro" id="IPR030392">
    <property type="entry name" value="S74_ICA"/>
</dbReference>
<name>A0A4P9VTZ1_9GAMM</name>
<sequence length="173" mass="19853">MSTQIIQFTLIIYLNYNWMIRMKKVTGCFLISLLLLNVNAYSSDSDDDEYKPGTCSGPYFDTLGGCGLSDRNIKTNLVPLQEPLEKIAGIEAYQYKIPYLDYSTLTINFKEEIGVVAQEVKEVYPLAVYQDREKRLLGVNYSRLVVPLIAAVNELNKKVERLEKQLEEQRNEP</sequence>
<feature type="chain" id="PRO_5020632290" evidence="2">
    <location>
        <begin position="41"/>
        <end position="173"/>
    </location>
</feature>
<protein>
    <submittedName>
        <fullName evidence="4">Tail fiber domain-containing protein</fullName>
    </submittedName>
</protein>
<feature type="domain" description="Peptidase S74" evidence="3">
    <location>
        <begin position="69"/>
        <end position="166"/>
    </location>
</feature>
<accession>A0A4P9VTZ1</accession>
<keyword evidence="1" id="KW-0175">Coiled coil</keyword>
<organism evidence="4 5">
    <name type="scientific">Zooshikella ganghwensis</name>
    <dbReference type="NCBI Taxonomy" id="202772"/>
    <lineage>
        <taxon>Bacteria</taxon>
        <taxon>Pseudomonadati</taxon>
        <taxon>Pseudomonadota</taxon>
        <taxon>Gammaproteobacteria</taxon>
        <taxon>Oceanospirillales</taxon>
        <taxon>Zooshikellaceae</taxon>
        <taxon>Zooshikella</taxon>
    </lineage>
</organism>
<feature type="coiled-coil region" evidence="1">
    <location>
        <begin position="145"/>
        <end position="172"/>
    </location>
</feature>
<dbReference type="AlphaFoldDB" id="A0A4P9VTZ1"/>
<keyword evidence="2" id="KW-0732">Signal</keyword>